<name>A0ABR9AI64_9BACT</name>
<keyword evidence="1" id="KW-0472">Membrane</keyword>
<dbReference type="PANTHER" id="PTHR30273">
    <property type="entry name" value="PERIPLASMIC SIGNAL SENSOR AND SIGMA FACTOR ACTIVATOR FECR-RELATED"/>
    <property type="match status" value="1"/>
</dbReference>
<keyword evidence="1" id="KW-1133">Transmembrane helix</keyword>
<feature type="domain" description="FecR protein" evidence="2">
    <location>
        <begin position="135"/>
        <end position="223"/>
    </location>
</feature>
<dbReference type="PANTHER" id="PTHR30273:SF2">
    <property type="entry name" value="PROTEIN FECR"/>
    <property type="match status" value="1"/>
</dbReference>
<feature type="transmembrane region" description="Helical" evidence="1">
    <location>
        <begin position="91"/>
        <end position="113"/>
    </location>
</feature>
<gene>
    <name evidence="4" type="ORF">IFO69_00975</name>
</gene>
<dbReference type="Pfam" id="PF16344">
    <property type="entry name" value="FecR_C"/>
    <property type="match status" value="1"/>
</dbReference>
<dbReference type="Proteomes" id="UP000647133">
    <property type="component" value="Unassembled WGS sequence"/>
</dbReference>
<evidence type="ECO:0000313" key="4">
    <source>
        <dbReference type="EMBL" id="MBD8487309.1"/>
    </source>
</evidence>
<reference evidence="4 5" key="1">
    <citation type="submission" date="2020-09" db="EMBL/GenBank/DDBJ databases">
        <title>Echinicola sp. CAU 1574 isolated from sand of Sido Beach.</title>
        <authorList>
            <person name="Kim W."/>
        </authorList>
    </citation>
    <scope>NUCLEOTIDE SEQUENCE [LARGE SCALE GENOMIC DNA]</scope>
    <source>
        <strain evidence="4 5">CAU 1574</strain>
    </source>
</reference>
<organism evidence="4 5">
    <name type="scientific">Echinicola arenosa</name>
    <dbReference type="NCBI Taxonomy" id="2774144"/>
    <lineage>
        <taxon>Bacteria</taxon>
        <taxon>Pseudomonadati</taxon>
        <taxon>Bacteroidota</taxon>
        <taxon>Cytophagia</taxon>
        <taxon>Cytophagales</taxon>
        <taxon>Cyclobacteriaceae</taxon>
        <taxon>Echinicola</taxon>
    </lineage>
</organism>
<evidence type="ECO:0000259" key="3">
    <source>
        <dbReference type="Pfam" id="PF16344"/>
    </source>
</evidence>
<evidence type="ECO:0000259" key="2">
    <source>
        <dbReference type="Pfam" id="PF04773"/>
    </source>
</evidence>
<feature type="domain" description="Protein FecR C-terminal" evidence="3">
    <location>
        <begin position="269"/>
        <end position="335"/>
    </location>
</feature>
<comment type="caution">
    <text evidence="4">The sequence shown here is derived from an EMBL/GenBank/DDBJ whole genome shotgun (WGS) entry which is preliminary data.</text>
</comment>
<dbReference type="PIRSF" id="PIRSF018266">
    <property type="entry name" value="FecR"/>
    <property type="match status" value="1"/>
</dbReference>
<dbReference type="RefSeq" id="WP_192007085.1">
    <property type="nucleotide sequence ID" value="NZ_JACYTQ010000001.1"/>
</dbReference>
<evidence type="ECO:0000256" key="1">
    <source>
        <dbReference type="SAM" id="Phobius"/>
    </source>
</evidence>
<dbReference type="InterPro" id="IPR006860">
    <property type="entry name" value="FecR"/>
</dbReference>
<protein>
    <submittedName>
        <fullName evidence="4">DUF4974 domain-containing protein</fullName>
    </submittedName>
</protein>
<dbReference type="InterPro" id="IPR032508">
    <property type="entry name" value="FecR_C"/>
</dbReference>
<dbReference type="Pfam" id="PF04773">
    <property type="entry name" value="FecR"/>
    <property type="match status" value="1"/>
</dbReference>
<sequence>MDREKQIRDFHNGTLSKEEAEEFLEWYTSDEGEAYMSHKLEQNWKIKADIKREDPWDQDTLFKRIFKDPKILTQEKRGSQRPLILYWNNSSAFRVAASLLFLFAISFLFYQYFNQQELGNDLGSSTDWIVKCNPAGQKSRFILPDGSKIFLNAQSTLKYSKDFKTNRNIVLEGEAYFEVFPDKEHPFRVSSKELTTTALGTAFNIKAFKNSPEIEVVLTHGKIKVEAGKSDFEEVLFPGQGVISESGDGNFRKEQMDVEKVIYWKDGILYFSDTHFEEVLKTLERWYDVKISVTGNYDKDFLCSGTFDKNEYLNNVLDILGHSIGFEYKIDKKKVDLKFHP</sequence>
<dbReference type="EMBL" id="JACYTQ010000001">
    <property type="protein sequence ID" value="MBD8487309.1"/>
    <property type="molecule type" value="Genomic_DNA"/>
</dbReference>
<dbReference type="Gene3D" id="2.60.120.1440">
    <property type="match status" value="1"/>
</dbReference>
<keyword evidence="1" id="KW-0812">Transmembrane</keyword>
<evidence type="ECO:0000313" key="5">
    <source>
        <dbReference type="Proteomes" id="UP000647133"/>
    </source>
</evidence>
<dbReference type="InterPro" id="IPR012373">
    <property type="entry name" value="Ferrdict_sens_TM"/>
</dbReference>
<dbReference type="Gene3D" id="3.55.50.30">
    <property type="match status" value="1"/>
</dbReference>
<accession>A0ABR9AI64</accession>
<keyword evidence="5" id="KW-1185">Reference proteome</keyword>
<proteinExistence type="predicted"/>